<evidence type="ECO:0000313" key="3">
    <source>
        <dbReference type="Proteomes" id="UP000054302"/>
    </source>
</evidence>
<feature type="compositionally biased region" description="Polar residues" evidence="1">
    <location>
        <begin position="181"/>
        <end position="198"/>
    </location>
</feature>
<name>A0A0D1ZIU9_EXOME</name>
<evidence type="ECO:0000256" key="1">
    <source>
        <dbReference type="SAM" id="MobiDB-lite"/>
    </source>
</evidence>
<feature type="compositionally biased region" description="Low complexity" evidence="1">
    <location>
        <begin position="458"/>
        <end position="474"/>
    </location>
</feature>
<protein>
    <submittedName>
        <fullName evidence="2">Uncharacterized protein</fullName>
    </submittedName>
</protein>
<dbReference type="HOGENOM" id="CLU_015531_0_0_1"/>
<dbReference type="PANTHER" id="PTHR42354">
    <property type="entry name" value="C2H2-TYPE DOMAIN-CONTAINING PROTEIN"/>
    <property type="match status" value="1"/>
</dbReference>
<dbReference type="OrthoDB" id="25896at2759"/>
<feature type="region of interest" description="Disordered" evidence="1">
    <location>
        <begin position="239"/>
        <end position="315"/>
    </location>
</feature>
<dbReference type="AlphaFoldDB" id="A0A0D1ZIU9"/>
<dbReference type="EMBL" id="KN847522">
    <property type="protein sequence ID" value="KIV93859.1"/>
    <property type="molecule type" value="Genomic_DNA"/>
</dbReference>
<reference evidence="2 3" key="1">
    <citation type="submission" date="2015-01" db="EMBL/GenBank/DDBJ databases">
        <title>The Genome Sequence of Exophiala mesophila CBS40295.</title>
        <authorList>
            <consortium name="The Broad Institute Genomics Platform"/>
            <person name="Cuomo C."/>
            <person name="de Hoog S."/>
            <person name="Gorbushina A."/>
            <person name="Stielow B."/>
            <person name="Teixiera M."/>
            <person name="Abouelleil A."/>
            <person name="Chapman S.B."/>
            <person name="Priest M."/>
            <person name="Young S.K."/>
            <person name="Wortman J."/>
            <person name="Nusbaum C."/>
            <person name="Birren B."/>
        </authorList>
    </citation>
    <scope>NUCLEOTIDE SEQUENCE [LARGE SCALE GENOMIC DNA]</scope>
    <source>
        <strain evidence="2 3">CBS 40295</strain>
    </source>
</reference>
<feature type="region of interest" description="Disordered" evidence="1">
    <location>
        <begin position="147"/>
        <end position="215"/>
    </location>
</feature>
<organism evidence="2 3">
    <name type="scientific">Exophiala mesophila</name>
    <name type="common">Black yeast-like fungus</name>
    <dbReference type="NCBI Taxonomy" id="212818"/>
    <lineage>
        <taxon>Eukaryota</taxon>
        <taxon>Fungi</taxon>
        <taxon>Dikarya</taxon>
        <taxon>Ascomycota</taxon>
        <taxon>Pezizomycotina</taxon>
        <taxon>Eurotiomycetes</taxon>
        <taxon>Chaetothyriomycetidae</taxon>
        <taxon>Chaetothyriales</taxon>
        <taxon>Herpotrichiellaceae</taxon>
        <taxon>Exophiala</taxon>
    </lineage>
</organism>
<proteinExistence type="predicted"/>
<dbReference type="PANTHER" id="PTHR42354:SF1">
    <property type="entry name" value="C2H2-TYPE DOMAIN-CONTAINING PROTEIN"/>
    <property type="match status" value="1"/>
</dbReference>
<dbReference type="RefSeq" id="XP_016225433.1">
    <property type="nucleotide sequence ID" value="XM_016369645.1"/>
</dbReference>
<evidence type="ECO:0000313" key="2">
    <source>
        <dbReference type="EMBL" id="KIV93859.1"/>
    </source>
</evidence>
<keyword evidence="3" id="KW-1185">Reference proteome</keyword>
<feature type="compositionally biased region" description="Low complexity" evidence="1">
    <location>
        <begin position="162"/>
        <end position="174"/>
    </location>
</feature>
<feature type="region of interest" description="Disordered" evidence="1">
    <location>
        <begin position="339"/>
        <end position="367"/>
    </location>
</feature>
<dbReference type="OMA" id="PRYVRPQ"/>
<dbReference type="STRING" id="212818.A0A0D1ZIU9"/>
<gene>
    <name evidence="2" type="ORF">PV10_05043</name>
</gene>
<dbReference type="VEuPathDB" id="FungiDB:PV10_05043"/>
<feature type="compositionally biased region" description="Polar residues" evidence="1">
    <location>
        <begin position="291"/>
        <end position="313"/>
    </location>
</feature>
<feature type="compositionally biased region" description="Low complexity" evidence="1">
    <location>
        <begin position="511"/>
        <end position="526"/>
    </location>
</feature>
<feature type="compositionally biased region" description="Low complexity" evidence="1">
    <location>
        <begin position="241"/>
        <end position="258"/>
    </location>
</feature>
<feature type="region of interest" description="Disordered" evidence="1">
    <location>
        <begin position="455"/>
        <end position="526"/>
    </location>
</feature>
<dbReference type="GeneID" id="27322888"/>
<dbReference type="Proteomes" id="UP000054302">
    <property type="component" value="Unassembled WGS sequence"/>
</dbReference>
<accession>A0A0D1ZIU9</accession>
<sequence length="835" mass="91526">MDVLSVEACVQAVVSAYRDATKLVQRLKDKQSHGQDFILPDDLTKEFEDSLQLGGLAIQSQYDHDVRRFGETYARGDSTGREQMKDILITLQQAVISHLREVYMDDAALNLHALKETSDDCRVNATVCLGQLYQRMSSATAAVKQSSKPYIDSTDPLQLPPSLAYSSSRSTHSSFGGQPYDAQSSASYNTYSSKTATEFNRKPAPRPAPQRRISLTSAVSYSSEIRTRGEDNVLAIASPMSRQVSQGQVSSSKTQTTQVEEDDRASLPSSPPPYVLSPTIQTSDEKGQKFPPSSTFYQPPTKTVGTNASQPLSTRELRGTLDQNASLTTNIIQPIHELDITSPPNLPRPGSDSSSPGAALQAQPRRVSLNQIYNTQEYVESLDKKSRPPAELLASREYQQYLQQLQMQPQYRMDPLLGHVRRNEHPYKHAADLHDQSIHQPNDVETDRRIYNDALAKSPRPSGGSLLQSSLPGQHVQQQNLALARPNKDDDNSSNSPTSPTGLLSQSKMGLSRPRPLSIRSTSSTSSKIASFALRKGLPPGIAEAIQKPTPSAHEQAIHNQPRYVRPQSLIVAQDTPKMGSSSPWPVVEGMQSPLEEDNTQMEIRQHSSLESTMRFPGLTSLQISRSELNLPSESNLAGFCKGAVRQQLGARKKGFGVEHKKGSKGLEYFMKCTKCNFEGPASVSKALPSGGRAAAKVEKTYDNKVRVAEGGIKYRWIFLAKSHVLNRGNVSDLKNSNDIYGCYFCCAEGAAKGWFDNSVNLHLATLGGFGEGTKATAVTTPTFNGLDAFMEHLVSHRLPGRRPGLIVANEMNCIIGRTAHDSEDFDLNLPALTS</sequence>